<dbReference type="EMBL" id="NBNE01000062">
    <property type="protein sequence ID" value="OWZ23461.1"/>
    <property type="molecule type" value="Genomic_DNA"/>
</dbReference>
<name>A0A225X0P4_9STRA</name>
<dbReference type="AlphaFoldDB" id="A0A225X0P4"/>
<keyword evidence="2" id="KW-1185">Reference proteome</keyword>
<accession>A0A225X0P4</accession>
<dbReference type="STRING" id="4795.A0A225X0P4"/>
<dbReference type="Proteomes" id="UP000198211">
    <property type="component" value="Unassembled WGS sequence"/>
</dbReference>
<gene>
    <name evidence="1" type="ORF">PHMEG_0001659</name>
</gene>
<reference evidence="2" key="1">
    <citation type="submission" date="2017-03" db="EMBL/GenBank/DDBJ databases">
        <title>Phytopthora megakarya and P. palmivora, two closely related causual agents of cacao black pod achieved similar genome size and gene model numbers by different mechanisms.</title>
        <authorList>
            <person name="Ali S."/>
            <person name="Shao J."/>
            <person name="Larry D.J."/>
            <person name="Kronmiller B."/>
            <person name="Shen D."/>
            <person name="Strem M.D."/>
            <person name="Melnick R.L."/>
            <person name="Guiltinan M.J."/>
            <person name="Tyler B.M."/>
            <person name="Meinhardt L.W."/>
            <person name="Bailey B.A."/>
        </authorList>
    </citation>
    <scope>NUCLEOTIDE SEQUENCE [LARGE SCALE GENOMIC DNA]</scope>
    <source>
        <strain evidence="2">zdho120</strain>
    </source>
</reference>
<proteinExistence type="predicted"/>
<protein>
    <submittedName>
        <fullName evidence="1">Uncharacterized protein</fullName>
    </submittedName>
</protein>
<evidence type="ECO:0000313" key="2">
    <source>
        <dbReference type="Proteomes" id="UP000198211"/>
    </source>
</evidence>
<dbReference type="OrthoDB" id="123070at2759"/>
<evidence type="ECO:0000313" key="1">
    <source>
        <dbReference type="EMBL" id="OWZ23461.1"/>
    </source>
</evidence>
<comment type="caution">
    <text evidence="1">The sequence shown here is derived from an EMBL/GenBank/DDBJ whole genome shotgun (WGS) entry which is preliminary data.</text>
</comment>
<sequence>MIRKCGYSFRGTKLAVRIDFQRKPRVSTLAFLGVNGIIDFYSTEGTCDRIEFGEMLLVVKLGNIRVRILFTYWTVPPFTVTLKSFTFCGELALSRFFYRLTASFKIRSIQTFGRFEAYDMSRVFQYCGWQVKCRFNPIDQLEKENSSAPGMFQDIHEEEHKEVEDQTDELDFVTT</sequence>
<organism evidence="1 2">
    <name type="scientific">Phytophthora megakarya</name>
    <dbReference type="NCBI Taxonomy" id="4795"/>
    <lineage>
        <taxon>Eukaryota</taxon>
        <taxon>Sar</taxon>
        <taxon>Stramenopiles</taxon>
        <taxon>Oomycota</taxon>
        <taxon>Peronosporomycetes</taxon>
        <taxon>Peronosporales</taxon>
        <taxon>Peronosporaceae</taxon>
        <taxon>Phytophthora</taxon>
    </lineage>
</organism>